<feature type="compositionally biased region" description="Low complexity" evidence="1">
    <location>
        <begin position="109"/>
        <end position="126"/>
    </location>
</feature>
<evidence type="ECO:0000256" key="1">
    <source>
        <dbReference type="SAM" id="MobiDB-lite"/>
    </source>
</evidence>
<comment type="caution">
    <text evidence="2">The sequence shown here is derived from an EMBL/GenBank/DDBJ whole genome shotgun (WGS) entry which is preliminary data.</text>
</comment>
<feature type="compositionally biased region" description="Pro residues" evidence="1">
    <location>
        <begin position="230"/>
        <end position="246"/>
    </location>
</feature>
<accession>A0A811ZGW3</accession>
<feature type="region of interest" description="Disordered" evidence="1">
    <location>
        <begin position="207"/>
        <end position="264"/>
    </location>
</feature>
<evidence type="ECO:0000313" key="3">
    <source>
        <dbReference type="Proteomes" id="UP000645828"/>
    </source>
</evidence>
<name>A0A811ZGW3_NYCPR</name>
<dbReference type="EMBL" id="CAJHUB010000764">
    <property type="protein sequence ID" value="CAD7687958.1"/>
    <property type="molecule type" value="Genomic_DNA"/>
</dbReference>
<gene>
    <name evidence="2" type="ORF">NYPRO_LOCUS20752</name>
</gene>
<evidence type="ECO:0000313" key="2">
    <source>
        <dbReference type="EMBL" id="CAD7687958.1"/>
    </source>
</evidence>
<dbReference type="Proteomes" id="UP000645828">
    <property type="component" value="Unassembled WGS sequence"/>
</dbReference>
<keyword evidence="3" id="KW-1185">Reference proteome</keyword>
<sequence length="264" mass="28082">MAKCHGAQIERAKAGPTPGRPGRRRQVPPLPLSARPVVPGRRPRHRNAASRFVSGLAGNRSAHPSARPGPASPHLGLAGPPRPRAPLGLAVRGRSRPQVRASPGPAAWPGDGDVPPGHGVAGVRAPSAPPRPRAPLGDPRRSFRRAWAPSHPPAPGGGSRGRRADTHLSTSWSCSALNLPSSICSLARSRAARPLQLRKGFRCTSWRTRRRPGLRQTFPSRRRDGAAAHLPPPLPSPPLPSPPLPPRLRVLRRPSAQESQKPGL</sequence>
<protein>
    <submittedName>
        <fullName evidence="2">(raccoon dog) hypothetical protein</fullName>
    </submittedName>
</protein>
<reference evidence="2" key="1">
    <citation type="submission" date="2020-12" db="EMBL/GenBank/DDBJ databases">
        <authorList>
            <consortium name="Molecular Ecology Group"/>
        </authorList>
    </citation>
    <scope>NUCLEOTIDE SEQUENCE</scope>
    <source>
        <strain evidence="2">TBG_1078</strain>
    </source>
</reference>
<feature type="region of interest" description="Disordered" evidence="1">
    <location>
        <begin position="1"/>
        <end position="166"/>
    </location>
</feature>
<proteinExistence type="predicted"/>
<dbReference type="AlphaFoldDB" id="A0A811ZGW3"/>
<organism evidence="2 3">
    <name type="scientific">Nyctereutes procyonoides</name>
    <name type="common">Raccoon dog</name>
    <name type="synonym">Canis procyonoides</name>
    <dbReference type="NCBI Taxonomy" id="34880"/>
    <lineage>
        <taxon>Eukaryota</taxon>
        <taxon>Metazoa</taxon>
        <taxon>Chordata</taxon>
        <taxon>Craniata</taxon>
        <taxon>Vertebrata</taxon>
        <taxon>Euteleostomi</taxon>
        <taxon>Mammalia</taxon>
        <taxon>Eutheria</taxon>
        <taxon>Laurasiatheria</taxon>
        <taxon>Carnivora</taxon>
        <taxon>Caniformia</taxon>
        <taxon>Canidae</taxon>
        <taxon>Nyctereutes</taxon>
    </lineage>
</organism>